<accession>A0A2P2JQU4</accession>
<organism evidence="1">
    <name type="scientific">Rhizophora mucronata</name>
    <name type="common">Asiatic mangrove</name>
    <dbReference type="NCBI Taxonomy" id="61149"/>
    <lineage>
        <taxon>Eukaryota</taxon>
        <taxon>Viridiplantae</taxon>
        <taxon>Streptophyta</taxon>
        <taxon>Embryophyta</taxon>
        <taxon>Tracheophyta</taxon>
        <taxon>Spermatophyta</taxon>
        <taxon>Magnoliopsida</taxon>
        <taxon>eudicotyledons</taxon>
        <taxon>Gunneridae</taxon>
        <taxon>Pentapetalae</taxon>
        <taxon>rosids</taxon>
        <taxon>fabids</taxon>
        <taxon>Malpighiales</taxon>
        <taxon>Rhizophoraceae</taxon>
        <taxon>Rhizophora</taxon>
    </lineage>
</organism>
<evidence type="ECO:0000313" key="1">
    <source>
        <dbReference type="EMBL" id="MBW95855.1"/>
    </source>
</evidence>
<reference evidence="1" key="1">
    <citation type="submission" date="2018-02" db="EMBL/GenBank/DDBJ databases">
        <title>Rhizophora mucronata_Transcriptome.</title>
        <authorList>
            <person name="Meera S.P."/>
            <person name="Sreeshan A."/>
            <person name="Augustine A."/>
        </authorList>
    </citation>
    <scope>NUCLEOTIDE SEQUENCE</scope>
    <source>
        <tissue evidence="1">Leaf</tissue>
    </source>
</reference>
<proteinExistence type="predicted"/>
<dbReference type="AlphaFoldDB" id="A0A2P2JQU4"/>
<name>A0A2P2JQU4_RHIMU</name>
<dbReference type="EMBL" id="GGEC01015372">
    <property type="protein sequence ID" value="MBW95855.1"/>
    <property type="molecule type" value="Transcribed_RNA"/>
</dbReference>
<sequence length="24" mass="2845">MFSLIMCSNFMGCLKQLYVIEILF</sequence>
<protein>
    <submittedName>
        <fullName evidence="1">Uncharacterized protein</fullName>
    </submittedName>
</protein>